<reference evidence="5" key="2">
    <citation type="submission" date="2020-04" db="EMBL/GenBank/DDBJ databases">
        <authorList>
            <consortium name="NCBI Genome Project"/>
        </authorList>
    </citation>
    <scope>NUCLEOTIDE SEQUENCE</scope>
    <source>
        <strain evidence="5">CBS 304.34</strain>
    </source>
</reference>
<reference evidence="5" key="3">
    <citation type="submission" date="2025-04" db="UniProtKB">
        <authorList>
            <consortium name="RefSeq"/>
        </authorList>
    </citation>
    <scope>IDENTIFICATION</scope>
    <source>
        <strain evidence="5">CBS 304.34</strain>
    </source>
</reference>
<gene>
    <name evidence="3 5" type="ORF">BDZ99DRAFT_478095</name>
</gene>
<feature type="region of interest" description="Disordered" evidence="2">
    <location>
        <begin position="443"/>
        <end position="480"/>
    </location>
</feature>
<dbReference type="OrthoDB" id="10497863at2759"/>
<evidence type="ECO:0000256" key="1">
    <source>
        <dbReference type="SAM" id="Coils"/>
    </source>
</evidence>
<reference evidence="3 5" key="1">
    <citation type="journal article" date="2020" name="Stud. Mycol.">
        <title>101 Dothideomycetes genomes: a test case for predicting lifestyles and emergence of pathogens.</title>
        <authorList>
            <person name="Haridas S."/>
            <person name="Albert R."/>
            <person name="Binder M."/>
            <person name="Bloem J."/>
            <person name="Labutti K."/>
            <person name="Salamov A."/>
            <person name="Andreopoulos B."/>
            <person name="Baker S."/>
            <person name="Barry K."/>
            <person name="Bills G."/>
            <person name="Bluhm B."/>
            <person name="Cannon C."/>
            <person name="Castanera R."/>
            <person name="Culley D."/>
            <person name="Daum C."/>
            <person name="Ezra D."/>
            <person name="Gonzalez J."/>
            <person name="Henrissat B."/>
            <person name="Kuo A."/>
            <person name="Liang C."/>
            <person name="Lipzen A."/>
            <person name="Lutzoni F."/>
            <person name="Magnuson J."/>
            <person name="Mondo S."/>
            <person name="Nolan M."/>
            <person name="Ohm R."/>
            <person name="Pangilinan J."/>
            <person name="Park H.-J."/>
            <person name="Ramirez L."/>
            <person name="Alfaro M."/>
            <person name="Sun H."/>
            <person name="Tritt A."/>
            <person name="Yoshinaga Y."/>
            <person name="Zwiers L.-H."/>
            <person name="Turgeon B."/>
            <person name="Goodwin S."/>
            <person name="Spatafora J."/>
            <person name="Crous P."/>
            <person name="Grigoriev I."/>
        </authorList>
    </citation>
    <scope>NUCLEOTIDE SEQUENCE</scope>
    <source>
        <strain evidence="3 5">CBS 304.34</strain>
    </source>
</reference>
<dbReference type="GeneID" id="54463041"/>
<dbReference type="EMBL" id="MU003703">
    <property type="protein sequence ID" value="KAF2808630.1"/>
    <property type="molecule type" value="Genomic_DNA"/>
</dbReference>
<feature type="region of interest" description="Disordered" evidence="2">
    <location>
        <begin position="235"/>
        <end position="255"/>
    </location>
</feature>
<feature type="coiled-coil region" evidence="1">
    <location>
        <begin position="317"/>
        <end position="351"/>
    </location>
</feature>
<evidence type="ECO:0000256" key="2">
    <source>
        <dbReference type="SAM" id="MobiDB-lite"/>
    </source>
</evidence>
<dbReference type="RefSeq" id="XP_033575594.1">
    <property type="nucleotide sequence ID" value="XM_033722148.1"/>
</dbReference>
<keyword evidence="4" id="KW-1185">Reference proteome</keyword>
<evidence type="ECO:0000313" key="4">
    <source>
        <dbReference type="Proteomes" id="UP000504636"/>
    </source>
</evidence>
<evidence type="ECO:0000313" key="3">
    <source>
        <dbReference type="EMBL" id="KAF2808630.1"/>
    </source>
</evidence>
<sequence>MTPPRERPSANMGRVEDVITVWQQELKGECARRLGVLPPFISTNLNTLKGRLAKATQETYVLRSEGIVDGENFQSLHSSSGRLQSTLGSFQSSILSFDPLLASLMDIKSSLVSFSSKSSVGAVRPLLANADREQFQRADFPSNPVNAGAGDGVHLLNSLNADANNSTSTQSSKLVDDGTDITHILLALNAANAKVERKHQEFADLARLIKTLVKSVEDDAVEECSRLTTTLESLRISSEKEPRRAKSTNQQRQRQAAAKAELLTSRLRIQRRMHMSTSRQLKRQMDHMTQASKRNTISYVQDKLDLTEQLGQKDAEVNESKTSLQELRNSFDEQKEALVKEKARAKRLDEDLTSKSTAATNAKDEVRRIQGLLDGANSETSRVQELLNGQTAETSRIQVQLDGANSENDRLQALGDKSTAENDRLQELIKGANSETSRVQELLNGQTAETGRIQALLDSSTADRPRPRSARRRDSPSSRS</sequence>
<accession>A0A6A6YIK9</accession>
<name>A0A6A6YIK9_9PEZI</name>
<feature type="compositionally biased region" description="Basic and acidic residues" evidence="2">
    <location>
        <begin position="461"/>
        <end position="480"/>
    </location>
</feature>
<proteinExistence type="predicted"/>
<keyword evidence="1" id="KW-0175">Coiled coil</keyword>
<dbReference type="Proteomes" id="UP000504636">
    <property type="component" value="Unplaced"/>
</dbReference>
<dbReference type="AlphaFoldDB" id="A0A6A6YIK9"/>
<protein>
    <submittedName>
        <fullName evidence="3 5">Uncharacterized protein</fullName>
    </submittedName>
</protein>
<organism evidence="3">
    <name type="scientific">Mytilinidion resinicola</name>
    <dbReference type="NCBI Taxonomy" id="574789"/>
    <lineage>
        <taxon>Eukaryota</taxon>
        <taxon>Fungi</taxon>
        <taxon>Dikarya</taxon>
        <taxon>Ascomycota</taxon>
        <taxon>Pezizomycotina</taxon>
        <taxon>Dothideomycetes</taxon>
        <taxon>Pleosporomycetidae</taxon>
        <taxon>Mytilinidiales</taxon>
        <taxon>Mytilinidiaceae</taxon>
        <taxon>Mytilinidion</taxon>
    </lineage>
</organism>
<evidence type="ECO:0000313" key="5">
    <source>
        <dbReference type="RefSeq" id="XP_033575594.1"/>
    </source>
</evidence>